<sequence>MRRIRANGRMGEYLIREWGGTSPSDRSRRRRNKVVPIRTVWVVAPGRHCQRPTDTTRTHSAGRNKNHLYCHTLSCGAVRTRRRSKRLRKEEEHKKCYKLLAQLIT</sequence>
<dbReference type="EMBL" id="AZBU02000001">
    <property type="protein sequence ID" value="TMS33495.1"/>
    <property type="molecule type" value="Genomic_DNA"/>
</dbReference>
<name>A0A4U8UMP9_STECR</name>
<organism evidence="1 2">
    <name type="scientific">Steinernema carpocapsae</name>
    <name type="common">Entomopathogenic nematode</name>
    <dbReference type="NCBI Taxonomy" id="34508"/>
    <lineage>
        <taxon>Eukaryota</taxon>
        <taxon>Metazoa</taxon>
        <taxon>Ecdysozoa</taxon>
        <taxon>Nematoda</taxon>
        <taxon>Chromadorea</taxon>
        <taxon>Rhabditida</taxon>
        <taxon>Tylenchina</taxon>
        <taxon>Panagrolaimomorpha</taxon>
        <taxon>Strongyloidoidea</taxon>
        <taxon>Steinernematidae</taxon>
        <taxon>Steinernema</taxon>
    </lineage>
</organism>
<evidence type="ECO:0000313" key="2">
    <source>
        <dbReference type="Proteomes" id="UP000298663"/>
    </source>
</evidence>
<reference evidence="1 2" key="1">
    <citation type="journal article" date="2015" name="Genome Biol.">
        <title>Comparative genomics of Steinernema reveals deeply conserved gene regulatory networks.</title>
        <authorList>
            <person name="Dillman A.R."/>
            <person name="Macchietto M."/>
            <person name="Porter C.F."/>
            <person name="Rogers A."/>
            <person name="Williams B."/>
            <person name="Antoshechkin I."/>
            <person name="Lee M.M."/>
            <person name="Goodwin Z."/>
            <person name="Lu X."/>
            <person name="Lewis E.E."/>
            <person name="Goodrich-Blair H."/>
            <person name="Stock S.P."/>
            <person name="Adams B.J."/>
            <person name="Sternberg P.W."/>
            <person name="Mortazavi A."/>
        </authorList>
    </citation>
    <scope>NUCLEOTIDE SEQUENCE [LARGE SCALE GENOMIC DNA]</scope>
    <source>
        <strain evidence="1 2">ALL</strain>
    </source>
</reference>
<keyword evidence="2" id="KW-1185">Reference proteome</keyword>
<accession>A0A4U8UMP9</accession>
<comment type="caution">
    <text evidence="1">The sequence shown here is derived from an EMBL/GenBank/DDBJ whole genome shotgun (WGS) entry which is preliminary data.</text>
</comment>
<protein>
    <submittedName>
        <fullName evidence="1">Uncharacterized protein</fullName>
    </submittedName>
</protein>
<gene>
    <name evidence="1" type="ORF">L596_001229</name>
</gene>
<reference evidence="1 2" key="2">
    <citation type="journal article" date="2019" name="G3 (Bethesda)">
        <title>Hybrid Assembly of the Genome of the Entomopathogenic Nematode Steinernema carpocapsae Identifies the X-Chromosome.</title>
        <authorList>
            <person name="Serra L."/>
            <person name="Macchietto M."/>
            <person name="Macias-Munoz A."/>
            <person name="McGill C.J."/>
            <person name="Rodriguez I.M."/>
            <person name="Rodriguez B."/>
            <person name="Murad R."/>
            <person name="Mortazavi A."/>
        </authorList>
    </citation>
    <scope>NUCLEOTIDE SEQUENCE [LARGE SCALE GENOMIC DNA]</scope>
    <source>
        <strain evidence="1 2">ALL</strain>
    </source>
</reference>
<dbReference type="AlphaFoldDB" id="A0A4U8UMP9"/>
<proteinExistence type="predicted"/>
<dbReference type="EMBL" id="CM016762">
    <property type="protein sequence ID" value="TMS33495.1"/>
    <property type="molecule type" value="Genomic_DNA"/>
</dbReference>
<evidence type="ECO:0000313" key="1">
    <source>
        <dbReference type="EMBL" id="TMS33495.1"/>
    </source>
</evidence>
<dbReference type="Proteomes" id="UP000298663">
    <property type="component" value="Chromosome X"/>
</dbReference>